<name>K5UNL5_PHACS</name>
<dbReference type="InParanoid" id="K5UNL5"/>
<dbReference type="OrthoDB" id="3250313at2759"/>
<dbReference type="Proteomes" id="UP000008370">
    <property type="component" value="Unassembled WGS sequence"/>
</dbReference>
<dbReference type="RefSeq" id="XP_007399999.1">
    <property type="nucleotide sequence ID" value="XM_007399937.1"/>
</dbReference>
<feature type="compositionally biased region" description="Acidic residues" evidence="1">
    <location>
        <begin position="38"/>
        <end position="52"/>
    </location>
</feature>
<feature type="compositionally biased region" description="Basic residues" evidence="1">
    <location>
        <begin position="483"/>
        <end position="494"/>
    </location>
</feature>
<feature type="compositionally biased region" description="Polar residues" evidence="1">
    <location>
        <begin position="528"/>
        <end position="553"/>
    </location>
</feature>
<feature type="region of interest" description="Disordered" evidence="1">
    <location>
        <begin position="1"/>
        <end position="62"/>
    </location>
</feature>
<dbReference type="AlphaFoldDB" id="K5UNL5"/>
<feature type="region of interest" description="Disordered" evidence="1">
    <location>
        <begin position="475"/>
        <end position="565"/>
    </location>
</feature>
<dbReference type="KEGG" id="pco:PHACADRAFT_32305"/>
<evidence type="ECO:0000313" key="2">
    <source>
        <dbReference type="EMBL" id="EKM51326.1"/>
    </source>
</evidence>
<dbReference type="EMBL" id="JH930477">
    <property type="protein sequence ID" value="EKM51326.1"/>
    <property type="molecule type" value="Genomic_DNA"/>
</dbReference>
<dbReference type="GeneID" id="18919729"/>
<dbReference type="HOGENOM" id="CLU_352359_0_0_1"/>
<organism evidence="2 3">
    <name type="scientific">Phanerochaete carnosa (strain HHB-10118-sp)</name>
    <name type="common">White-rot fungus</name>
    <name type="synonym">Peniophora carnosa</name>
    <dbReference type="NCBI Taxonomy" id="650164"/>
    <lineage>
        <taxon>Eukaryota</taxon>
        <taxon>Fungi</taxon>
        <taxon>Dikarya</taxon>
        <taxon>Basidiomycota</taxon>
        <taxon>Agaricomycotina</taxon>
        <taxon>Agaricomycetes</taxon>
        <taxon>Polyporales</taxon>
        <taxon>Phanerochaetaceae</taxon>
        <taxon>Phanerochaete</taxon>
    </lineage>
</organism>
<feature type="region of interest" description="Disordered" evidence="1">
    <location>
        <begin position="338"/>
        <end position="361"/>
    </location>
</feature>
<feature type="region of interest" description="Disordered" evidence="1">
    <location>
        <begin position="700"/>
        <end position="737"/>
    </location>
</feature>
<accession>K5UNL5</accession>
<reference evidence="2 3" key="1">
    <citation type="journal article" date="2012" name="BMC Genomics">
        <title>Comparative genomics of the white-rot fungi, Phanerochaete carnosa and P. chrysosporium, to elucidate the genetic basis of the distinct wood types they colonize.</title>
        <authorList>
            <person name="Suzuki H."/>
            <person name="MacDonald J."/>
            <person name="Syed K."/>
            <person name="Salamov A."/>
            <person name="Hori C."/>
            <person name="Aerts A."/>
            <person name="Henrissat B."/>
            <person name="Wiebenga A."/>
            <person name="vanKuyk P.A."/>
            <person name="Barry K."/>
            <person name="Lindquist E."/>
            <person name="LaButti K."/>
            <person name="Lapidus A."/>
            <person name="Lucas S."/>
            <person name="Coutinho P."/>
            <person name="Gong Y."/>
            <person name="Samejima M."/>
            <person name="Mahadevan R."/>
            <person name="Abou-Zaid M."/>
            <person name="de Vries R.P."/>
            <person name="Igarashi K."/>
            <person name="Yadav J.S."/>
            <person name="Grigoriev I.V."/>
            <person name="Master E.R."/>
        </authorList>
    </citation>
    <scope>NUCLEOTIDE SEQUENCE [LARGE SCALE GENOMIC DNA]</scope>
    <source>
        <strain evidence="2 3">HHB-10118-sp</strain>
    </source>
</reference>
<protein>
    <submittedName>
        <fullName evidence="2">Uncharacterized protein</fullName>
    </submittedName>
</protein>
<evidence type="ECO:0000256" key="1">
    <source>
        <dbReference type="SAM" id="MobiDB-lite"/>
    </source>
</evidence>
<evidence type="ECO:0000313" key="3">
    <source>
        <dbReference type="Proteomes" id="UP000008370"/>
    </source>
</evidence>
<proteinExistence type="predicted"/>
<gene>
    <name evidence="2" type="ORF">PHACADRAFT_32305</name>
</gene>
<keyword evidence="3" id="KW-1185">Reference proteome</keyword>
<feature type="compositionally biased region" description="Basic and acidic residues" evidence="1">
    <location>
        <begin position="722"/>
        <end position="731"/>
    </location>
</feature>
<feature type="compositionally biased region" description="Basic and acidic residues" evidence="1">
    <location>
        <begin position="1"/>
        <end position="37"/>
    </location>
</feature>
<sequence>MDSAKQETEKEADKDIEGAREEPEDNVDGKEADHDESKEEDDEFEDNEDEESKPEPDEPLVIAVGRKVKAMGTKRNVRRGNPSCFVGKPYKYLVQYKDEYNRIPKKGKGRNKRIGNFWHLIISGFWQCFDPSMFEDIAGSKDKEGIIKTINKSIKRFSRWRAWAATADTNNPWQPLLSQLRKPTGSKPRCTPGWLQFVSMEKERIFKEELTEEKRQHYEALADSILADKLEHYKAAQLGSPSSDSIEQTKACNRLASVLSPVLKMVSEYTRMEVLTLVGVRWVSEISNFEARAVNFGEIPGAFPKNFLQWDPDAFKKVFCGQITLFAKEVRKAKLQKEAGAEGSQAPVPVGPTSLHQTAAAGSSAQRSVHTFSLSPAAQASPACFSPSPLLDLEEEERRASIEDEPELTLPEGANIDLSVLKQLVYALEPGPRCADIESLNGLALTAPFKWAHEATIASNRQLIASLGLNNGLFSPPCDGVKRPRPKSRPKPKLKLTATTQPCRSSTRFSKNAAEASNAETSGEHLADQSSPDPLQNRSTTPRSSLVEPSSAHNDNDEPNEVLCLGPDHEHRVSENLQAVTDCMRAWVQLESLFSFQKAKVGLPCTSQPPEIQHWIWYARADHIVPTDTARYAAKFWQYHLVQGGQGDWSPLFKHSNNGFLTVLYAAIALCDSSESNDWSAALQNILWVLKQVIAAKQQQGMKRSAEGGGNSRDTATENADDTGKSAEEGRKRARHK</sequence>
<feature type="compositionally biased region" description="Polar residues" evidence="1">
    <location>
        <begin position="497"/>
        <end position="510"/>
    </location>
</feature>